<evidence type="ECO:0000256" key="1">
    <source>
        <dbReference type="ARBA" id="ARBA00001971"/>
    </source>
</evidence>
<dbReference type="Gramene" id="ONIVA05G03810.1">
    <property type="protein sequence ID" value="ONIVA05G03810.1"/>
    <property type="gene ID" value="ONIVA05G03810"/>
</dbReference>
<dbReference type="OMA" id="RNTLGHE"/>
<dbReference type="SUPFAM" id="SSF48264">
    <property type="entry name" value="Cytochrome P450"/>
    <property type="match status" value="1"/>
</dbReference>
<keyword evidence="4 12" id="KW-0812">Transmembrane</keyword>
<evidence type="ECO:0000256" key="2">
    <source>
        <dbReference type="ARBA" id="ARBA00010617"/>
    </source>
</evidence>
<dbReference type="InterPro" id="IPR017972">
    <property type="entry name" value="Cyt_P450_CS"/>
</dbReference>
<dbReference type="PANTHER" id="PTHR47955:SF19">
    <property type="entry name" value="CYTOCHROME P450 71A9-LIKE ISOFORM X1"/>
    <property type="match status" value="1"/>
</dbReference>
<dbReference type="Proteomes" id="UP000006591">
    <property type="component" value="Chromosome 5"/>
</dbReference>
<comment type="similarity">
    <text evidence="2 11">Belongs to the cytochrome P450 family.</text>
</comment>
<evidence type="ECO:0000256" key="8">
    <source>
        <dbReference type="ARBA" id="ARBA00023004"/>
    </source>
</evidence>
<evidence type="ECO:0000256" key="4">
    <source>
        <dbReference type="ARBA" id="ARBA00022692"/>
    </source>
</evidence>
<evidence type="ECO:0000256" key="3">
    <source>
        <dbReference type="ARBA" id="ARBA00022617"/>
    </source>
</evidence>
<keyword evidence="12" id="KW-0472">Membrane</keyword>
<keyword evidence="14" id="KW-1185">Reference proteome</keyword>
<sequence length="537" mass="58377">MDELSIENHSPISMDELSFGSLCLVAMATLALALALMVVMGAHRRGGEKGATTGAKNLPPGPWNLPVTGSLHHLLGASPPPHRALLRLSRRHGPLMLVRLGEVPTVIVSGSDAAMEGWVLKAHDPAFADRARSTTVDAVSFGGKGIIFAPYGEHWRQARRVCLAELLSARQVRRLESIRQEEVSRLVGSIAGSSNAAAVDMTRALAALTNDVIARAVFGGKCARQEEYLRELGVLTALVAGFSMADLFPSSRVVRWLSRRTERRLRRSHAQMARIVGSIIEERKEKKASDDGVGAKDEDDDLLGVLLRLQEEDSLTSPLTAEVIGALVIDIFGAATDTTASTLEWVMVELMRNPRAMEKAQQEVRNTLGHEKGKLIGTDISELHYLRDLTAASLFCTNSTTEQGNCRVMGYDIPQATPVLINTFAVARDAKYWDNAEEFKPERFENSGADIRTSTAHLGFVPFGAGCRQCPGALFATTTLELTLANLLYHFDWALPDGVSPESLDMSEVMGITLHRSSSLHLHATLSRLGFVSHSGQ</sequence>
<dbReference type="PANTHER" id="PTHR47955">
    <property type="entry name" value="CYTOCHROME P450 FAMILY 71 PROTEIN"/>
    <property type="match status" value="1"/>
</dbReference>
<dbReference type="InterPro" id="IPR001128">
    <property type="entry name" value="Cyt_P450"/>
</dbReference>
<dbReference type="InterPro" id="IPR002401">
    <property type="entry name" value="Cyt_P450_E_grp-I"/>
</dbReference>
<reference evidence="13" key="2">
    <citation type="submission" date="2018-04" db="EMBL/GenBank/DDBJ databases">
        <title>OnivRS2 (Oryza nivara Reference Sequence Version 2).</title>
        <authorList>
            <person name="Zhang J."/>
            <person name="Kudrna D."/>
            <person name="Lee S."/>
            <person name="Talag J."/>
            <person name="Rajasekar S."/>
            <person name="Welchert J."/>
            <person name="Hsing Y.-I."/>
            <person name="Wing R.A."/>
        </authorList>
    </citation>
    <scope>NUCLEOTIDE SEQUENCE [LARGE SCALE GENOMIC DNA]</scope>
    <source>
        <strain evidence="13">SL10</strain>
    </source>
</reference>
<dbReference type="eggNOG" id="KOG0156">
    <property type="taxonomic scope" value="Eukaryota"/>
</dbReference>
<accession>A0A0E0H9N5</accession>
<dbReference type="Gene3D" id="1.10.630.10">
    <property type="entry name" value="Cytochrome P450"/>
    <property type="match status" value="1"/>
</dbReference>
<dbReference type="InterPro" id="IPR036396">
    <property type="entry name" value="Cyt_P450_sf"/>
</dbReference>
<dbReference type="PROSITE" id="PS00086">
    <property type="entry name" value="CYTOCHROME_P450"/>
    <property type="match status" value="1"/>
</dbReference>
<evidence type="ECO:0000313" key="13">
    <source>
        <dbReference type="EnsemblPlants" id="ONIVA05G03810.1"/>
    </source>
</evidence>
<dbReference type="FunFam" id="1.10.630.10:FF:000064">
    <property type="entry name" value="Cytochrome P450 monooxygenase"/>
    <property type="match status" value="1"/>
</dbReference>
<evidence type="ECO:0000256" key="11">
    <source>
        <dbReference type="RuleBase" id="RU000461"/>
    </source>
</evidence>
<comment type="cofactor">
    <cofactor evidence="1 10">
        <name>heme</name>
        <dbReference type="ChEBI" id="CHEBI:30413"/>
    </cofactor>
</comment>
<feature type="transmembrane region" description="Helical" evidence="12">
    <location>
        <begin position="17"/>
        <end position="39"/>
    </location>
</feature>
<organism evidence="13">
    <name type="scientific">Oryza nivara</name>
    <name type="common">Indian wild rice</name>
    <name type="synonym">Oryza sativa f. spontanea</name>
    <dbReference type="NCBI Taxonomy" id="4536"/>
    <lineage>
        <taxon>Eukaryota</taxon>
        <taxon>Viridiplantae</taxon>
        <taxon>Streptophyta</taxon>
        <taxon>Embryophyta</taxon>
        <taxon>Tracheophyta</taxon>
        <taxon>Spermatophyta</taxon>
        <taxon>Magnoliopsida</taxon>
        <taxon>Liliopsida</taxon>
        <taxon>Poales</taxon>
        <taxon>Poaceae</taxon>
        <taxon>BOP clade</taxon>
        <taxon>Oryzoideae</taxon>
        <taxon>Oryzeae</taxon>
        <taxon>Oryzinae</taxon>
        <taxon>Oryza</taxon>
    </lineage>
</organism>
<keyword evidence="6 12" id="KW-1133">Transmembrane helix</keyword>
<dbReference type="GO" id="GO:0016705">
    <property type="term" value="F:oxidoreductase activity, acting on paired donors, with incorporation or reduction of molecular oxygen"/>
    <property type="evidence" value="ECO:0007669"/>
    <property type="project" value="InterPro"/>
</dbReference>
<feature type="binding site" description="axial binding residue" evidence="10">
    <location>
        <position position="470"/>
    </location>
    <ligand>
        <name>heme</name>
        <dbReference type="ChEBI" id="CHEBI:30413"/>
    </ligand>
    <ligandPart>
        <name>Fe</name>
        <dbReference type="ChEBI" id="CHEBI:18248"/>
    </ligandPart>
</feature>
<keyword evidence="7 11" id="KW-0560">Oxidoreductase</keyword>
<proteinExistence type="inferred from homology"/>
<dbReference type="STRING" id="4536.A0A0E0H9N5"/>
<dbReference type="GO" id="GO:0004497">
    <property type="term" value="F:monooxygenase activity"/>
    <property type="evidence" value="ECO:0007669"/>
    <property type="project" value="UniProtKB-KW"/>
</dbReference>
<evidence type="ECO:0008006" key="15">
    <source>
        <dbReference type="Google" id="ProtNLM"/>
    </source>
</evidence>
<dbReference type="Pfam" id="PF00067">
    <property type="entry name" value="p450"/>
    <property type="match status" value="1"/>
</dbReference>
<dbReference type="AlphaFoldDB" id="A0A0E0H9N5"/>
<evidence type="ECO:0000256" key="7">
    <source>
        <dbReference type="ARBA" id="ARBA00023002"/>
    </source>
</evidence>
<dbReference type="PRINTS" id="PR00463">
    <property type="entry name" value="EP450I"/>
</dbReference>
<keyword evidence="3 10" id="KW-0349">Heme</keyword>
<dbReference type="GO" id="GO:0005506">
    <property type="term" value="F:iron ion binding"/>
    <property type="evidence" value="ECO:0007669"/>
    <property type="project" value="InterPro"/>
</dbReference>
<dbReference type="PRINTS" id="PR00385">
    <property type="entry name" value="P450"/>
</dbReference>
<evidence type="ECO:0000256" key="12">
    <source>
        <dbReference type="SAM" id="Phobius"/>
    </source>
</evidence>
<evidence type="ECO:0000256" key="10">
    <source>
        <dbReference type="PIRSR" id="PIRSR602401-1"/>
    </source>
</evidence>
<keyword evidence="5 10" id="KW-0479">Metal-binding</keyword>
<keyword evidence="8 10" id="KW-0408">Iron</keyword>
<evidence type="ECO:0000256" key="6">
    <source>
        <dbReference type="ARBA" id="ARBA00022989"/>
    </source>
</evidence>
<evidence type="ECO:0000256" key="9">
    <source>
        <dbReference type="ARBA" id="ARBA00023033"/>
    </source>
</evidence>
<evidence type="ECO:0000313" key="14">
    <source>
        <dbReference type="Proteomes" id="UP000006591"/>
    </source>
</evidence>
<keyword evidence="9 11" id="KW-0503">Monooxygenase</keyword>
<protein>
    <recommendedName>
        <fullName evidence="15">Cytochrome P450</fullName>
    </recommendedName>
</protein>
<name>A0A0E0H9N5_ORYNI</name>
<dbReference type="EnsemblPlants" id="ONIVA05G03810.1">
    <property type="protein sequence ID" value="ONIVA05G03810.1"/>
    <property type="gene ID" value="ONIVA05G03810"/>
</dbReference>
<evidence type="ECO:0000256" key="5">
    <source>
        <dbReference type="ARBA" id="ARBA00022723"/>
    </source>
</evidence>
<dbReference type="GO" id="GO:0020037">
    <property type="term" value="F:heme binding"/>
    <property type="evidence" value="ECO:0007669"/>
    <property type="project" value="InterPro"/>
</dbReference>
<dbReference type="HOGENOM" id="CLU_001570_4_1_1"/>
<reference evidence="13" key="1">
    <citation type="submission" date="2015-04" db="UniProtKB">
        <authorList>
            <consortium name="EnsemblPlants"/>
        </authorList>
    </citation>
    <scope>IDENTIFICATION</scope>
    <source>
        <strain evidence="13">SL10</strain>
    </source>
</reference>